<reference evidence="2 3" key="1">
    <citation type="submission" date="2019-01" db="EMBL/GenBank/DDBJ databases">
        <title>Egibacter rhizosphaerae EGI 80759T.</title>
        <authorList>
            <person name="Chen D.-D."/>
            <person name="Tian Y."/>
            <person name="Jiao J.-Y."/>
            <person name="Zhang X.-T."/>
            <person name="Zhang Y.-G."/>
            <person name="Zhang Y."/>
            <person name="Xiao M."/>
            <person name="Shu W.-S."/>
            <person name="Li W.-J."/>
        </authorList>
    </citation>
    <scope>NUCLEOTIDE SEQUENCE [LARGE SCALE GENOMIC DNA]</scope>
    <source>
        <strain evidence="2 3">EGI 80759</strain>
    </source>
</reference>
<dbReference type="EMBL" id="CP036402">
    <property type="protein sequence ID" value="QBI20156.1"/>
    <property type="molecule type" value="Genomic_DNA"/>
</dbReference>
<proteinExistence type="predicted"/>
<accession>A0A411YG37</accession>
<evidence type="ECO:0000313" key="3">
    <source>
        <dbReference type="Proteomes" id="UP000291469"/>
    </source>
</evidence>
<evidence type="ECO:0000256" key="1">
    <source>
        <dbReference type="SAM" id="MobiDB-lite"/>
    </source>
</evidence>
<dbReference type="AlphaFoldDB" id="A0A411YG37"/>
<dbReference type="RefSeq" id="WP_131155153.1">
    <property type="nucleotide sequence ID" value="NZ_CP036402.1"/>
</dbReference>
<name>A0A411YG37_9ACTN</name>
<evidence type="ECO:0000313" key="2">
    <source>
        <dbReference type="EMBL" id="QBI20156.1"/>
    </source>
</evidence>
<dbReference type="OrthoDB" id="118790at2"/>
<organism evidence="2 3">
    <name type="scientific">Egibacter rhizosphaerae</name>
    <dbReference type="NCBI Taxonomy" id="1670831"/>
    <lineage>
        <taxon>Bacteria</taxon>
        <taxon>Bacillati</taxon>
        <taxon>Actinomycetota</taxon>
        <taxon>Nitriliruptoria</taxon>
        <taxon>Egibacterales</taxon>
        <taxon>Egibacteraceae</taxon>
        <taxon>Egibacter</taxon>
    </lineage>
</organism>
<feature type="compositionally biased region" description="Low complexity" evidence="1">
    <location>
        <begin position="699"/>
        <end position="711"/>
    </location>
</feature>
<feature type="region of interest" description="Disordered" evidence="1">
    <location>
        <begin position="699"/>
        <end position="718"/>
    </location>
</feature>
<gene>
    <name evidence="2" type="ORF">ER308_11675</name>
</gene>
<dbReference type="Proteomes" id="UP000291469">
    <property type="component" value="Chromosome"/>
</dbReference>
<dbReference type="KEGG" id="erz:ER308_11675"/>
<dbReference type="InterPro" id="IPR011990">
    <property type="entry name" value="TPR-like_helical_dom_sf"/>
</dbReference>
<dbReference type="Gene3D" id="1.25.40.10">
    <property type="entry name" value="Tetratricopeptide repeat domain"/>
    <property type="match status" value="1"/>
</dbReference>
<evidence type="ECO:0008006" key="4">
    <source>
        <dbReference type="Google" id="ProtNLM"/>
    </source>
</evidence>
<dbReference type="SUPFAM" id="SSF48452">
    <property type="entry name" value="TPR-like"/>
    <property type="match status" value="1"/>
</dbReference>
<sequence length="718" mass="78552">MAGCAERASIRLLGRVAVTGADGEFEPPPRTWGLVVALALRPQGFEREELARIVAPELERTSARRRLSRLLWLLRDAVPDLALSITSRRVTLPADAREVDVEQMLASARSEAADDLELALQGTSGALAQGCDLPWVVERRREVTAAVRDAIAKLASWHLAADRPAEAIRVLAPRQAEYAGDGELLGLRLRAHLALGERAQGLAALDRWCEQSGLEEERLPPHLRELVGQLRGERDEVAYHEPRPTAPPHAWQAFAHGCGPRGDRRGQNRAIGVLRQAVTDGTLSRDELRLVEIDRALDEHALALAERLLAMADADSGAVAVRRARLALLSWRLDEAVQEASRALVDHYCEGEREARVAALLVQAAAHSRRADKRDAIASAQEAHRAARDLGRADLELAAELAHGRELLRQGRFAQALDRLDPAGARAEELGLARVELDLRHETARARCRLGELDIADVQQRDLRQRWAELGYPAREAAAASEHAYTLIRAGRIAEALEATDDARDLAERGGSPEQHGWACFYRALALTCRDGMVDASWRAALVATERADVVADPGLVATSRLLIGLLDYLADRPGEALESLHEARERYTSRDEFDHLPLVLAIEGLAHLARGEVELARDATARGLREIAQLGASDFAVGLHYAHARVLEACDRPEEAGRWLSRGNELLREIAREAGLDPMALAARDPLTRALTAAAAARTLDDTPASAARRTSSDRRP</sequence>
<keyword evidence="3" id="KW-1185">Reference proteome</keyword>
<protein>
    <recommendedName>
        <fullName evidence="4">Bacterial transcriptional activator domain-containing protein</fullName>
    </recommendedName>
</protein>